<gene>
    <name evidence="2" type="ORF">BCR39DRAFT_334238</name>
</gene>
<accession>A0A1Y2AQG8</accession>
<evidence type="ECO:0000256" key="1">
    <source>
        <dbReference type="SAM" id="Phobius"/>
    </source>
</evidence>
<organism evidence="2 3">
    <name type="scientific">Naematelia encephala</name>
    <dbReference type="NCBI Taxonomy" id="71784"/>
    <lineage>
        <taxon>Eukaryota</taxon>
        <taxon>Fungi</taxon>
        <taxon>Dikarya</taxon>
        <taxon>Basidiomycota</taxon>
        <taxon>Agaricomycotina</taxon>
        <taxon>Tremellomycetes</taxon>
        <taxon>Tremellales</taxon>
        <taxon>Naemateliaceae</taxon>
        <taxon>Naematelia</taxon>
    </lineage>
</organism>
<evidence type="ECO:0000313" key="2">
    <source>
        <dbReference type="EMBL" id="ORY24195.1"/>
    </source>
</evidence>
<feature type="transmembrane region" description="Helical" evidence="1">
    <location>
        <begin position="21"/>
        <end position="37"/>
    </location>
</feature>
<feature type="transmembrane region" description="Helical" evidence="1">
    <location>
        <begin position="57"/>
        <end position="75"/>
    </location>
</feature>
<keyword evidence="1" id="KW-0472">Membrane</keyword>
<dbReference type="Proteomes" id="UP000193986">
    <property type="component" value="Unassembled WGS sequence"/>
</dbReference>
<proteinExistence type="predicted"/>
<dbReference type="EMBL" id="MCFC01000070">
    <property type="protein sequence ID" value="ORY24195.1"/>
    <property type="molecule type" value="Genomic_DNA"/>
</dbReference>
<keyword evidence="1" id="KW-1133">Transmembrane helix</keyword>
<keyword evidence="1" id="KW-0812">Transmembrane</keyword>
<dbReference type="AlphaFoldDB" id="A0A1Y2AQG8"/>
<protein>
    <submittedName>
        <fullName evidence="2">Uncharacterized protein</fullName>
    </submittedName>
</protein>
<dbReference type="InParanoid" id="A0A1Y2AQG8"/>
<comment type="caution">
    <text evidence="2">The sequence shown here is derived from an EMBL/GenBank/DDBJ whole genome shotgun (WGS) entry which is preliminary data.</text>
</comment>
<evidence type="ECO:0000313" key="3">
    <source>
        <dbReference type="Proteomes" id="UP000193986"/>
    </source>
</evidence>
<sequence length="102" mass="11624">MPLSQELVPGLMSARNNRKKAMLFQLSIPILLVWRLSGRCNMAYVSPETSKIISPTSNGYGVFVMIPGWWPALIVPRHLKFRAFGDEITTRPKGKTQRRVIR</sequence>
<reference evidence="2 3" key="1">
    <citation type="submission" date="2016-07" db="EMBL/GenBank/DDBJ databases">
        <title>Pervasive Adenine N6-methylation of Active Genes in Fungi.</title>
        <authorList>
            <consortium name="DOE Joint Genome Institute"/>
            <person name="Mondo S.J."/>
            <person name="Dannebaum R.O."/>
            <person name="Kuo R.C."/>
            <person name="Labutti K."/>
            <person name="Haridas S."/>
            <person name="Kuo A."/>
            <person name="Salamov A."/>
            <person name="Ahrendt S.R."/>
            <person name="Lipzen A."/>
            <person name="Sullivan W."/>
            <person name="Andreopoulos W.B."/>
            <person name="Clum A."/>
            <person name="Lindquist E."/>
            <person name="Daum C."/>
            <person name="Ramamoorthy G.K."/>
            <person name="Gryganskyi A."/>
            <person name="Culley D."/>
            <person name="Magnuson J.K."/>
            <person name="James T.Y."/>
            <person name="O'Malley M.A."/>
            <person name="Stajich J.E."/>
            <person name="Spatafora J.W."/>
            <person name="Visel A."/>
            <person name="Grigoriev I.V."/>
        </authorList>
    </citation>
    <scope>NUCLEOTIDE SEQUENCE [LARGE SCALE GENOMIC DNA]</scope>
    <source>
        <strain evidence="2 3">68-887.2</strain>
    </source>
</reference>
<keyword evidence="3" id="KW-1185">Reference proteome</keyword>
<name>A0A1Y2AQG8_9TREE</name>